<dbReference type="InterPro" id="IPR003423">
    <property type="entry name" value="OMP_efflux"/>
</dbReference>
<comment type="caution">
    <text evidence="4">The sequence shown here is derived from an EMBL/GenBank/DDBJ whole genome shotgun (WGS) entry which is preliminary data.</text>
</comment>
<dbReference type="Pfam" id="PF02321">
    <property type="entry name" value="OEP"/>
    <property type="match status" value="1"/>
</dbReference>
<keyword evidence="2" id="KW-0175">Coiled coil</keyword>
<dbReference type="Proteomes" id="UP000197468">
    <property type="component" value="Unassembled WGS sequence"/>
</dbReference>
<comment type="similarity">
    <text evidence="1">Belongs to the outer membrane factor (OMF) (TC 1.B.17) family.</text>
</comment>
<feature type="coiled-coil region" evidence="2">
    <location>
        <begin position="181"/>
        <end position="208"/>
    </location>
</feature>
<dbReference type="Gene3D" id="1.20.1600.10">
    <property type="entry name" value="Outer membrane efflux proteins (OEP)"/>
    <property type="match status" value="1"/>
</dbReference>
<feature type="signal peptide" evidence="3">
    <location>
        <begin position="1"/>
        <end position="20"/>
    </location>
</feature>
<keyword evidence="5" id="KW-1185">Reference proteome</keyword>
<feature type="chain" id="PRO_5013032414" description="Transporter" evidence="3">
    <location>
        <begin position="21"/>
        <end position="417"/>
    </location>
</feature>
<sequence>MKKWKFVPVALFGVIAAACAAQTVPVTPSADLPSDEVGIRLIQDDPSVAQARFALEAARQRAQGLNVGPNEWAARSTIQRRRDRSVNASSNEWTVGIERAIRINGKAGIDRDLGEAHIRLATSQFGEARHEAAAELMTLWLDWTAAQRLQALWQEQVQSAQENFKTVDKRRTAGDASTLELNSARADLAEVQRQLSLASNEEARARAKAATRFPTLRLEPTPAGVPSSMGGDPLQWRERILSESEELRSAREATRLAELVASRARADRIPDPTVGVFTSSERAGAERIVGLTFGMPIGGSYRQAQERESLQQAEASRAAADLVQRQLEARVAQEMANVEGSLERWRLSNQSLDVARDNARLTQRAYAAGEADLQTLLLARRQGIDAALGAEQARTDALRSRYRLLIDAHLIWGLGAN</sequence>
<dbReference type="PROSITE" id="PS51257">
    <property type="entry name" value="PROKAR_LIPOPROTEIN"/>
    <property type="match status" value="1"/>
</dbReference>
<evidence type="ECO:0000256" key="1">
    <source>
        <dbReference type="ARBA" id="ARBA00007613"/>
    </source>
</evidence>
<evidence type="ECO:0008006" key="6">
    <source>
        <dbReference type="Google" id="ProtNLM"/>
    </source>
</evidence>
<dbReference type="GO" id="GO:0015562">
    <property type="term" value="F:efflux transmembrane transporter activity"/>
    <property type="evidence" value="ECO:0007669"/>
    <property type="project" value="InterPro"/>
</dbReference>
<evidence type="ECO:0000313" key="5">
    <source>
        <dbReference type="Proteomes" id="UP000197468"/>
    </source>
</evidence>
<evidence type="ECO:0000256" key="2">
    <source>
        <dbReference type="SAM" id="Coils"/>
    </source>
</evidence>
<dbReference type="InterPro" id="IPR010131">
    <property type="entry name" value="MdtP/NodT-like"/>
</dbReference>
<organism evidence="4 5">
    <name type="scientific">Roseateles aquatilis</name>
    <dbReference type="NCBI Taxonomy" id="431061"/>
    <lineage>
        <taxon>Bacteria</taxon>
        <taxon>Pseudomonadati</taxon>
        <taxon>Pseudomonadota</taxon>
        <taxon>Betaproteobacteria</taxon>
        <taxon>Burkholderiales</taxon>
        <taxon>Sphaerotilaceae</taxon>
        <taxon>Roseateles</taxon>
    </lineage>
</organism>
<dbReference type="PANTHER" id="PTHR30203">
    <property type="entry name" value="OUTER MEMBRANE CATION EFFLUX PROTEIN"/>
    <property type="match status" value="1"/>
</dbReference>
<evidence type="ECO:0000313" key="4">
    <source>
        <dbReference type="EMBL" id="OWQ91413.1"/>
    </source>
</evidence>
<dbReference type="OrthoDB" id="7616984at2"/>
<proteinExistence type="inferred from homology"/>
<accession>A0A246JFS4</accession>
<keyword evidence="3" id="KW-0732">Signal</keyword>
<name>A0A246JFS4_9BURK</name>
<dbReference type="AlphaFoldDB" id="A0A246JFS4"/>
<reference evidence="4 5" key="1">
    <citation type="journal article" date="2008" name="Int. J. Syst. Evol. Microbiol.">
        <title>Description of Roseateles aquatilis sp. nov. and Roseateles terrae sp. nov., in the class Betaproteobacteria, and emended description of the genus Roseateles.</title>
        <authorList>
            <person name="Gomila M."/>
            <person name="Bowien B."/>
            <person name="Falsen E."/>
            <person name="Moore E.R."/>
            <person name="Lalucat J."/>
        </authorList>
    </citation>
    <scope>NUCLEOTIDE SEQUENCE [LARGE SCALE GENOMIC DNA]</scope>
    <source>
        <strain evidence="4 5">CCUG 48205</strain>
    </source>
</reference>
<dbReference type="EMBL" id="NIOF01000003">
    <property type="protein sequence ID" value="OWQ91413.1"/>
    <property type="molecule type" value="Genomic_DNA"/>
</dbReference>
<dbReference type="PANTHER" id="PTHR30203:SF24">
    <property type="entry name" value="BLR4935 PROTEIN"/>
    <property type="match status" value="1"/>
</dbReference>
<protein>
    <recommendedName>
        <fullName evidence="6">Transporter</fullName>
    </recommendedName>
</protein>
<dbReference type="SUPFAM" id="SSF56954">
    <property type="entry name" value="Outer membrane efflux proteins (OEP)"/>
    <property type="match status" value="1"/>
</dbReference>
<gene>
    <name evidence="4" type="ORF">CDN99_09655</name>
</gene>
<dbReference type="RefSeq" id="WP_088384640.1">
    <property type="nucleotide sequence ID" value="NZ_NIOF01000003.1"/>
</dbReference>
<evidence type="ECO:0000256" key="3">
    <source>
        <dbReference type="SAM" id="SignalP"/>
    </source>
</evidence>